<reference evidence="3" key="1">
    <citation type="journal article" date="2014" name="BMC Genomics">
        <title>Genome sequencing of two Neorhizobium galegae strains reveals a noeT gene responsible for the unusual acetylation of the nodulation factors.</title>
        <authorList>
            <person name="Osterman J."/>
            <person name="Marsh J."/>
            <person name="Laine P.K."/>
            <person name="Zeng Z."/>
            <person name="Alatalo E."/>
            <person name="Sullivan J.T."/>
            <person name="Young J.P."/>
            <person name="Thomas-Oates J."/>
            <person name="Paulin L."/>
            <person name="Lindstrom K."/>
        </authorList>
    </citation>
    <scope>NUCLEOTIDE SEQUENCE [LARGE SCALE GENOMIC DNA]</scope>
    <source>
        <strain evidence="3">HAMBI 540</strain>
    </source>
</reference>
<evidence type="ECO:0000256" key="1">
    <source>
        <dbReference type="ARBA" id="ARBA00023172"/>
    </source>
</evidence>
<dbReference type="RefSeq" id="WP_038584552.1">
    <property type="nucleotide sequence ID" value="NZ_HG938353.1"/>
</dbReference>
<dbReference type="SUPFAM" id="SSF56349">
    <property type="entry name" value="DNA breaking-rejoining enzymes"/>
    <property type="match status" value="1"/>
</dbReference>
<accession>A0A068SM45</accession>
<dbReference type="Proteomes" id="UP000028181">
    <property type="component" value="Chromosome I"/>
</dbReference>
<dbReference type="OrthoDB" id="9808346at2"/>
<dbReference type="EMBL" id="HG938353">
    <property type="protein sequence ID" value="CDN46869.1"/>
    <property type="molecule type" value="Genomic_DNA"/>
</dbReference>
<evidence type="ECO:0000313" key="2">
    <source>
        <dbReference type="EMBL" id="CDN46869.1"/>
    </source>
</evidence>
<gene>
    <name evidence="2" type="ORF">RG540_CH06790</name>
</gene>
<dbReference type="PATRIC" id="fig|1028800.3.peg.686"/>
<dbReference type="eggNOG" id="COG0582">
    <property type="taxonomic scope" value="Bacteria"/>
</dbReference>
<dbReference type="KEGG" id="ngg:RG540_CH06790"/>
<dbReference type="HOGENOM" id="CLU_563678_0_0_5"/>
<dbReference type="GO" id="GO:0006310">
    <property type="term" value="P:DNA recombination"/>
    <property type="evidence" value="ECO:0007669"/>
    <property type="project" value="UniProtKB-KW"/>
</dbReference>
<dbReference type="GeneID" id="24258935"/>
<keyword evidence="3" id="KW-1185">Reference proteome</keyword>
<evidence type="ECO:0000313" key="3">
    <source>
        <dbReference type="Proteomes" id="UP000028181"/>
    </source>
</evidence>
<dbReference type="GO" id="GO:0015074">
    <property type="term" value="P:DNA integration"/>
    <property type="evidence" value="ECO:0007669"/>
    <property type="project" value="InterPro"/>
</dbReference>
<name>A0A068SM45_NEOGA</name>
<keyword evidence="1" id="KW-0233">DNA recombination</keyword>
<dbReference type="InterPro" id="IPR013762">
    <property type="entry name" value="Integrase-like_cat_sf"/>
</dbReference>
<dbReference type="AlphaFoldDB" id="A0A068SM45"/>
<protein>
    <submittedName>
        <fullName evidence="2">Putative phage integrase</fullName>
    </submittedName>
</protein>
<dbReference type="Gene3D" id="1.10.443.10">
    <property type="entry name" value="Intergrase catalytic core"/>
    <property type="match status" value="1"/>
</dbReference>
<dbReference type="GO" id="GO:0003677">
    <property type="term" value="F:DNA binding"/>
    <property type="evidence" value="ECO:0007669"/>
    <property type="project" value="InterPro"/>
</dbReference>
<organism evidence="2 3">
    <name type="scientific">Neorhizobium galegae bv. orientalis str. HAMBI 540</name>
    <dbReference type="NCBI Taxonomy" id="1028800"/>
    <lineage>
        <taxon>Bacteria</taxon>
        <taxon>Pseudomonadati</taxon>
        <taxon>Pseudomonadota</taxon>
        <taxon>Alphaproteobacteria</taxon>
        <taxon>Hyphomicrobiales</taxon>
        <taxon>Rhizobiaceae</taxon>
        <taxon>Rhizobium/Agrobacterium group</taxon>
        <taxon>Neorhizobium</taxon>
    </lineage>
</organism>
<proteinExistence type="predicted"/>
<sequence length="528" mass="61116">MGRKAEGIRPWYDRTIDKWHVRDGSKKISLGFGGDNNEGATRAYDEVRKYKAEKEAGGKLEIRRQSTAEITVADVIAFYVDRRIKNFVPSSDYPTPVARPEDSVRRLAAVLDFFQDTPLEGISRIKCEDFGVFVHHREIERKQEHHNFLRRRYEEKLEAYAKITDAREKRIHAMIASRRTRVLPTLRSKPPEPLEPFNPATIEYRPSASRRYLEELSATITFAIKYELIRHKVHIFLPPKYEARSAIFSFEEIKRLIRAAYYHKGMGWVNGGPVKGLFTRRHLARFILLAVSTGSRKDKVERVGFKDEGDRPWVELWQEPVMRTHRITGEERQVLVWRGRYHRLGDDEVKYKTKKAPSFPITEIAANRLARWRAQGIDYPCAYPYHRTGKQEPGDVKDGMRTLFDEVLGVDNDAVIHIFRHTAATWMCSQADLPLPSIAGYLGMSTETLVKTYAKHREQDLLRIADALSDPTRAIHKRQLRGTNGKPTVNVRQKPTVIDRMEINGSKQESTGIDENPLVVPERLTYRR</sequence>
<dbReference type="InterPro" id="IPR011010">
    <property type="entry name" value="DNA_brk_join_enz"/>
</dbReference>